<dbReference type="AlphaFoldDB" id="H5WXU2"/>
<accession>H5WXU2</accession>
<dbReference type="Proteomes" id="UP000004926">
    <property type="component" value="Chromosome"/>
</dbReference>
<feature type="region of interest" description="Disordered" evidence="1">
    <location>
        <begin position="1"/>
        <end position="160"/>
    </location>
</feature>
<evidence type="ECO:0000313" key="2">
    <source>
        <dbReference type="EMBL" id="EHR51751.1"/>
    </source>
</evidence>
<keyword evidence="3" id="KW-1185">Reference proteome</keyword>
<evidence type="ECO:0000313" key="3">
    <source>
        <dbReference type="Proteomes" id="UP000004926"/>
    </source>
</evidence>
<sequence>MPDPSSGTPNRSLMRRRKPSHSAGPASDGSQMPSSRSSAMVNSSCRASGCSGASSATSGSSRTSRWVSSEGSSRSRSCTRPKAASTSPRSNGPIALPSPPRQPRVPRSWSSRSAILRSRNIGESRLSRRSSRTGVSVSDSAATAASARSSSPRACGRKRLPSSVSSTVRLLRTNSATPRAFSSLLIRLDSACWLRCSRRAAPVKLIDSAAARNARTCARSRSTTASRPRASRSAACPARCRSAGRCRSACRIRR</sequence>
<feature type="compositionally biased region" description="Low complexity" evidence="1">
    <location>
        <begin position="43"/>
        <end position="80"/>
    </location>
</feature>
<feature type="compositionally biased region" description="Polar residues" evidence="1">
    <location>
        <begin position="28"/>
        <end position="42"/>
    </location>
</feature>
<reference evidence="2 3" key="1">
    <citation type="journal article" date="2012" name="Stand. Genomic Sci.">
        <title>Genome sequence of the ocean sediment bacterium Saccharomonospora marina type strain (XMU15(T)).</title>
        <authorList>
            <person name="Klenk H.P."/>
            <person name="Lu M."/>
            <person name="Lucas S."/>
            <person name="Lapidus A."/>
            <person name="Copeland A."/>
            <person name="Pitluck S."/>
            <person name="Goodwin L.A."/>
            <person name="Han C."/>
            <person name="Tapia R."/>
            <person name="Brambilla E.M."/>
            <person name="Potter G."/>
            <person name="Land M."/>
            <person name="Ivanova N."/>
            <person name="Rohde M."/>
            <person name="Goker M."/>
            <person name="Detter J.C."/>
            <person name="Li W.J."/>
            <person name="Kyrpides N.C."/>
            <person name="Woyke T."/>
        </authorList>
    </citation>
    <scope>NUCLEOTIDE SEQUENCE [LARGE SCALE GENOMIC DNA]</scope>
    <source>
        <strain evidence="2 3">XMU15</strain>
    </source>
</reference>
<feature type="compositionally biased region" description="Polar residues" evidence="1">
    <location>
        <begin position="1"/>
        <end position="11"/>
    </location>
</feature>
<protein>
    <submittedName>
        <fullName evidence="2">Uncharacterized protein</fullName>
    </submittedName>
</protein>
<feature type="compositionally biased region" description="Low complexity" evidence="1">
    <location>
        <begin position="132"/>
        <end position="154"/>
    </location>
</feature>
<organism evidence="2 3">
    <name type="scientific">Saccharomonospora marina XMU15</name>
    <dbReference type="NCBI Taxonomy" id="882083"/>
    <lineage>
        <taxon>Bacteria</taxon>
        <taxon>Bacillati</taxon>
        <taxon>Actinomycetota</taxon>
        <taxon>Actinomycetes</taxon>
        <taxon>Pseudonocardiales</taxon>
        <taxon>Pseudonocardiaceae</taxon>
        <taxon>Saccharomonospora</taxon>
    </lineage>
</organism>
<name>H5WXU2_9PSEU</name>
<evidence type="ECO:0000256" key="1">
    <source>
        <dbReference type="SAM" id="MobiDB-lite"/>
    </source>
</evidence>
<gene>
    <name evidence="2" type="ORF">SacmaDRAFT_3535</name>
</gene>
<proteinExistence type="predicted"/>
<dbReference type="EMBL" id="CM001439">
    <property type="protein sequence ID" value="EHR51751.1"/>
    <property type="molecule type" value="Genomic_DNA"/>
</dbReference>
<dbReference type="HOGENOM" id="CLU_1093668_0_0_11"/>